<dbReference type="Pfam" id="PF09092">
    <property type="entry name" value="Lyase_N"/>
    <property type="match status" value="1"/>
</dbReference>
<dbReference type="Pfam" id="PF09093">
    <property type="entry name" value="Lyase_catalyt"/>
    <property type="match status" value="1"/>
</dbReference>
<dbReference type="Gene3D" id="2.60.220.10">
    <property type="entry name" value="Polysaccharide lyase family 8-like, C-terminal"/>
    <property type="match status" value="1"/>
</dbReference>
<dbReference type="PROSITE" id="PS51272">
    <property type="entry name" value="SLH"/>
    <property type="match status" value="3"/>
</dbReference>
<dbReference type="SUPFAM" id="SSF49863">
    <property type="entry name" value="Hyaluronate lyase-like, C-terminal domain"/>
    <property type="match status" value="1"/>
</dbReference>
<feature type="domain" description="SLH" evidence="3">
    <location>
        <begin position="1674"/>
        <end position="1737"/>
    </location>
</feature>
<dbReference type="InterPro" id="IPR014718">
    <property type="entry name" value="GH-type_carb-bd"/>
</dbReference>
<dbReference type="PANTHER" id="PTHR37322">
    <property type="match status" value="1"/>
</dbReference>
<dbReference type="Pfam" id="PF00395">
    <property type="entry name" value="SLH"/>
    <property type="match status" value="3"/>
</dbReference>
<evidence type="ECO:0000259" key="3">
    <source>
        <dbReference type="PROSITE" id="PS51272"/>
    </source>
</evidence>
<comment type="caution">
    <text evidence="4">The sequence shown here is derived from an EMBL/GenBank/DDBJ whole genome shotgun (WGS) entry which is preliminary data.</text>
</comment>
<dbReference type="InterPro" id="IPR008929">
    <property type="entry name" value="Chondroitin_lyas"/>
</dbReference>
<dbReference type="PANTHER" id="PTHR37322:SF3">
    <property type="entry name" value="CHONDROITIN SULFATE ABC EXOLYASE"/>
    <property type="match status" value="1"/>
</dbReference>
<dbReference type="Pfam" id="PF02278">
    <property type="entry name" value="Lyase_8"/>
    <property type="match status" value="1"/>
</dbReference>
<evidence type="ECO:0000313" key="4">
    <source>
        <dbReference type="EMBL" id="MFD2118116.1"/>
    </source>
</evidence>
<dbReference type="Proteomes" id="UP001597362">
    <property type="component" value="Unassembled WGS sequence"/>
</dbReference>
<organism evidence="4 5">
    <name type="scientific">Paenibacillus yanchengensis</name>
    <dbReference type="NCBI Taxonomy" id="2035833"/>
    <lineage>
        <taxon>Bacteria</taxon>
        <taxon>Bacillati</taxon>
        <taxon>Bacillota</taxon>
        <taxon>Bacilli</taxon>
        <taxon>Bacillales</taxon>
        <taxon>Paenibacillaceae</taxon>
        <taxon>Paenibacillus</taxon>
    </lineage>
</organism>
<dbReference type="InterPro" id="IPR010496">
    <property type="entry name" value="AL/BT2_dom"/>
</dbReference>
<feature type="domain" description="SLH" evidence="3">
    <location>
        <begin position="1738"/>
        <end position="1796"/>
    </location>
</feature>
<dbReference type="InterPro" id="IPR003159">
    <property type="entry name" value="Lyase_8_central_dom"/>
</dbReference>
<dbReference type="InterPro" id="IPR039174">
    <property type="entry name" value="Chondroitin_ABC_lyase"/>
</dbReference>
<dbReference type="Gene3D" id="1.50.10.100">
    <property type="entry name" value="Chondroitin AC/alginate lyase"/>
    <property type="match status" value="1"/>
</dbReference>
<comment type="similarity">
    <text evidence="1">Belongs to the polysaccharide lyase 8 family.</text>
</comment>
<dbReference type="Pfam" id="PF06439">
    <property type="entry name" value="3keto-disac_hyd"/>
    <property type="match status" value="1"/>
</dbReference>
<gene>
    <name evidence="4" type="ORF">ACFSJH_20655</name>
</gene>
<dbReference type="Gene3D" id="2.70.98.10">
    <property type="match status" value="1"/>
</dbReference>
<dbReference type="InterPro" id="IPR015176">
    <property type="entry name" value="Lyase_N"/>
</dbReference>
<dbReference type="SUPFAM" id="SSF48230">
    <property type="entry name" value="Chondroitin AC/alginate lyase"/>
    <property type="match status" value="1"/>
</dbReference>
<dbReference type="EMBL" id="JBHUHO010000049">
    <property type="protein sequence ID" value="MFD2118116.1"/>
    <property type="molecule type" value="Genomic_DNA"/>
</dbReference>
<dbReference type="Pfam" id="PF12733">
    <property type="entry name" value="Cadherin-like"/>
    <property type="match status" value="1"/>
</dbReference>
<dbReference type="InterPro" id="IPR011071">
    <property type="entry name" value="Lyase_8-like_C"/>
</dbReference>
<dbReference type="InterPro" id="IPR011013">
    <property type="entry name" value="Gal_mutarotase_sf_dom"/>
</dbReference>
<dbReference type="InterPro" id="IPR015177">
    <property type="entry name" value="Lyase_catalyt"/>
</dbReference>
<dbReference type="InterPro" id="IPR025883">
    <property type="entry name" value="Cadherin-like_domain"/>
</dbReference>
<keyword evidence="5" id="KW-1185">Reference proteome</keyword>
<reference evidence="5" key="1">
    <citation type="journal article" date="2019" name="Int. J. Syst. Evol. Microbiol.">
        <title>The Global Catalogue of Microorganisms (GCM) 10K type strain sequencing project: providing services to taxonomists for standard genome sequencing and annotation.</title>
        <authorList>
            <consortium name="The Broad Institute Genomics Platform"/>
            <consortium name="The Broad Institute Genome Sequencing Center for Infectious Disease"/>
            <person name="Wu L."/>
            <person name="Ma J."/>
        </authorList>
    </citation>
    <scope>NUCLEOTIDE SEQUENCE [LARGE SCALE GENOMIC DNA]</scope>
    <source>
        <strain evidence="5">GH52</strain>
    </source>
</reference>
<sequence length="1855" mass="210563">MFKYRVFFAIISLTLICSVVLSFSKNVSATTEELPESFENSTIPIGWSSTGEGTLSISDQRSKSGKQALKWAVGNGSKLQVTHLPNRELATGVNGGIKLWLYSEKATPDQYLTFQFGTPEEINANNPRYKFEVNMNFLGWRAVWMRLNNEANNLQNTAELTPTLLEIVPSDGIKDNNIFIDLFHLTSNVHFAYSADYQLPYINNDTHNETYRASLKKPSLPVEMEITAAQKQSFATTMKRLDNYIYGDDINFDSLQEGPVKVRYEALLKRIAERISEYDSFKIYRSEDGTMRGPGLFVGEEVNVTGQALYGNTLDNFEKIWTALVHDYKLNGNEESKQKFFELIDYFHDQGWAEGSGMGTQRSIKLRMSGYVYAIYLMRDELKEAGLLEREMATLRWYSKLGDSFDFRPMDFESLDKVNTDEMRTLVLYNLMYILMMEDTPEKVRYMKGFGEFVTKALAVYSGYSEVLKPGYTGYHHETMYMNAYAPDAIFVGSLIRYVTHGTSFQLDSKTADNIKQFLLVQSSFGNKYDMSHSVSGRFIQPISTLQKQYISYALNGLVGDNELKSIFLNLWDPEDPTIAANFSKSVENSIFYSATIGELQISERAAKQFADEGLEAKNPQTGFQNFNYGSVALYRQNDWLVTTKGFNQYNWDYEQDATNNVFGRYISNGNTEIMLQGGYKASGLDVTNGWDFNRWPGTTTKYFPIRELENSKHRNYSDETFAGGVSSEGEFGVYSMKMHDITYDPTFRANKSWFYFGDQIIALGSNITNNDAKHPTETTLFQSNMNNEILPFYNNSIQPITEYPYNNQPSETNIWLLDPFGNGYIIPNTRNVNIRRSDQLSYSKVANKETNSFDYKETVGKYTTAWIDHGLAPTNGEYEYVILPQKTPQEVEAVAQKLEYEVLQKDNAAHIVKYDNYQSIGYAIFNPPKSFDYGVLHSVDTPVLMIEKLKSADRVVLSLSDPDLRLVKTGKMGSLERTKTESESKTITVKLNGLWSINSNLSVGVELKDYNYETQTTTLTIVVDNGKNYNVYLEKRKLEFQDGFENSNLSNWLNTENAEVQVTKSNRYITVSNNDKIRAKDGDNWADYTLEADVLIKNRQVGLVFRGQSTLNQYYLLDIRNYDNKINLFKMSGGSQVIKSVPYSVELNRLYKLKIDVIGNQFSVFIDGVEVMKGEDTSNNPYTTGTVGIRTPGNQARASIDNVKVTDRQSEEIFFSDDMEQGLDLWTNIDNVIVESEGPDLFELNLANNTSMRANVGSDWKDYALELDLTLLQSETGVVFRSQEDVGYYMLAISEESLKFYKVNEVMELLEETDFKAELNKKYKIRIIIKGTKFTAYIDGTPILEAQDNSYLKGTIGFNVSAHSQALFDNVMVEKIEDYTDATLEDLKINSVTIKDFAKEKYYYSLNVPYTTDLIEVSYTATDSEATVEVSGSKQLIVGNNIIYVKVTTKNGKTETYIIDVHRADGSKFPPSYVPDIEDIETNPLDVYRLPDQLLDNASSNIEVRLDGTERSILITKKQVEKFNGRSLIIQTETSQWEMSSDTIESIINVTPKPDDASIIISLQEKWFNPQSMEKKVEQRHDLNGGQYNNTGQQLILSIAIIDKEGEVNNIKKTLKPFKISFDILEDMNPHLLGVYYVSSNGEIEYRGGKINTKGRRIVAEVDALGEYTVYSFNANFSDISSNHWAFTSIQQLTAKHIVKGTTATTFSPNNKITRAEFAALLVRVLSLTADNKTSTFVDVAPSSWYYDEIAAAQQAGIIQGTQGHFEPSRNISREEMAIMLMKAYNLLDRETENSTPVEISDKQMVSSWAIEYVQSALEVGLLKGRDARVFAPTEKTSRAEAVQAIYNFLKMLE</sequence>
<protein>
    <submittedName>
        <fullName evidence="4">Chondroitinase family polysaccharide lyase</fullName>
    </submittedName>
</protein>
<dbReference type="RefSeq" id="WP_377775707.1">
    <property type="nucleotide sequence ID" value="NZ_JBHUHO010000049.1"/>
</dbReference>
<accession>A0ABW4YR39</accession>
<proteinExistence type="inferred from homology"/>
<name>A0ABW4YR39_9BACL</name>
<evidence type="ECO:0000256" key="2">
    <source>
        <dbReference type="ARBA" id="ARBA00023239"/>
    </source>
</evidence>
<dbReference type="InterPro" id="IPR001119">
    <property type="entry name" value="SLH_dom"/>
</dbReference>
<dbReference type="InterPro" id="IPR008979">
    <property type="entry name" value="Galactose-bd-like_sf"/>
</dbReference>
<evidence type="ECO:0000256" key="1">
    <source>
        <dbReference type="ARBA" id="ARBA00006699"/>
    </source>
</evidence>
<dbReference type="Gene3D" id="2.60.120.560">
    <property type="entry name" value="Exo-inulinase, domain 1"/>
    <property type="match status" value="2"/>
</dbReference>
<dbReference type="GO" id="GO:0016829">
    <property type="term" value="F:lyase activity"/>
    <property type="evidence" value="ECO:0007669"/>
    <property type="project" value="UniProtKB-KW"/>
</dbReference>
<dbReference type="SUPFAM" id="SSF74650">
    <property type="entry name" value="Galactose mutarotase-like"/>
    <property type="match status" value="1"/>
</dbReference>
<feature type="domain" description="SLH" evidence="3">
    <location>
        <begin position="1798"/>
        <end position="1855"/>
    </location>
</feature>
<evidence type="ECO:0000313" key="5">
    <source>
        <dbReference type="Proteomes" id="UP001597362"/>
    </source>
</evidence>
<dbReference type="Gene3D" id="2.60.120.430">
    <property type="entry name" value="Galactose-binding lectin"/>
    <property type="match status" value="1"/>
</dbReference>
<keyword evidence="2 4" id="KW-0456">Lyase</keyword>
<dbReference type="SUPFAM" id="SSF49785">
    <property type="entry name" value="Galactose-binding domain-like"/>
    <property type="match status" value="1"/>
</dbReference>